<dbReference type="InterPro" id="IPR045531">
    <property type="entry name" value="DUF6468"/>
</dbReference>
<evidence type="ECO:0000313" key="5">
    <source>
        <dbReference type="Proteomes" id="UP000433101"/>
    </source>
</evidence>
<proteinExistence type="predicted"/>
<evidence type="ECO:0000313" key="4">
    <source>
        <dbReference type="EMBL" id="MXN63724.1"/>
    </source>
</evidence>
<protein>
    <submittedName>
        <fullName evidence="4">Chemotaxis protein</fullName>
    </submittedName>
</protein>
<dbReference type="Pfam" id="PF20072">
    <property type="entry name" value="DUF6468"/>
    <property type="match status" value="1"/>
</dbReference>
<keyword evidence="2" id="KW-1133">Transmembrane helix</keyword>
<evidence type="ECO:0000256" key="1">
    <source>
        <dbReference type="SAM" id="MobiDB-lite"/>
    </source>
</evidence>
<reference evidence="4 5" key="1">
    <citation type="submission" date="2019-12" db="EMBL/GenBank/DDBJ databases">
        <authorList>
            <person name="Li M."/>
        </authorList>
    </citation>
    <scope>NUCLEOTIDE SEQUENCE [LARGE SCALE GENOMIC DNA]</scope>
    <source>
        <strain evidence="4 5">GBMRC 2046</strain>
    </source>
</reference>
<dbReference type="Proteomes" id="UP000433101">
    <property type="component" value="Unassembled WGS sequence"/>
</dbReference>
<evidence type="ECO:0000259" key="3">
    <source>
        <dbReference type="Pfam" id="PF20072"/>
    </source>
</evidence>
<feature type="domain" description="DUF6468" evidence="3">
    <location>
        <begin position="35"/>
        <end position="109"/>
    </location>
</feature>
<accession>A0A7X3LRF6</accession>
<evidence type="ECO:0000256" key="2">
    <source>
        <dbReference type="SAM" id="Phobius"/>
    </source>
</evidence>
<name>A0A7X3LRF6_9HYPH</name>
<keyword evidence="5" id="KW-1185">Reference proteome</keyword>
<gene>
    <name evidence="4" type="ORF">GR183_02305</name>
</gene>
<organism evidence="4 5">
    <name type="scientific">Stappia sediminis</name>
    <dbReference type="NCBI Taxonomy" id="2692190"/>
    <lineage>
        <taxon>Bacteria</taxon>
        <taxon>Pseudomonadati</taxon>
        <taxon>Pseudomonadota</taxon>
        <taxon>Alphaproteobacteria</taxon>
        <taxon>Hyphomicrobiales</taxon>
        <taxon>Stappiaceae</taxon>
        <taxon>Stappia</taxon>
    </lineage>
</organism>
<dbReference type="EMBL" id="WUMV01000001">
    <property type="protein sequence ID" value="MXN63724.1"/>
    <property type="molecule type" value="Genomic_DNA"/>
</dbReference>
<keyword evidence="2" id="KW-0472">Membrane</keyword>
<keyword evidence="2" id="KW-0812">Transmembrane</keyword>
<comment type="caution">
    <text evidence="4">The sequence shown here is derived from an EMBL/GenBank/DDBJ whole genome shotgun (WGS) entry which is preliminary data.</text>
</comment>
<feature type="region of interest" description="Disordered" evidence="1">
    <location>
        <begin position="110"/>
        <end position="139"/>
    </location>
</feature>
<feature type="transmembrane region" description="Helical" evidence="2">
    <location>
        <begin position="6"/>
        <end position="26"/>
    </location>
</feature>
<sequence>MSNLPIGIVIESLVAGLLFVTIGYCWTLNRRLKRLRADEESLRATISELITASEIAERAIVGLKTTAGETDKTLGNRLSQAERLSRQLAEQIEAGGIVLERISQIASAAKKPSTESLPEMEETPAASARPSATVSVRDLREAASEAAARLEQFRKRHGEQAA</sequence>
<dbReference type="RefSeq" id="WP_160773959.1">
    <property type="nucleotide sequence ID" value="NZ_WUMV01000001.1"/>
</dbReference>
<dbReference type="AlphaFoldDB" id="A0A7X3LRF6"/>